<evidence type="ECO:0000259" key="5">
    <source>
        <dbReference type="SMART" id="SM00336"/>
    </source>
</evidence>
<evidence type="ECO:0000256" key="3">
    <source>
        <dbReference type="ARBA" id="ARBA00022833"/>
    </source>
</evidence>
<evidence type="ECO:0000313" key="7">
    <source>
        <dbReference type="Proteomes" id="UP001396334"/>
    </source>
</evidence>
<sequence length="169" mass="18424">MKSCELCMSAATTYCESDQASLCWHCDARVHGANFLVARHVRCLLCHACQARTPWRATGFKFGRAVSLCETCHGEEEEEEADDPVVQRYTISNTPTPAPASSSPSSVDSSCTGREVCKRSRANASDLRSQVGLDCLSANLTHGQLMHSATICKLEQEADSVDSIRLSEH</sequence>
<dbReference type="EMBL" id="JBBPBN010000089">
    <property type="protein sequence ID" value="KAK8981642.1"/>
    <property type="molecule type" value="Genomic_DNA"/>
</dbReference>
<dbReference type="PANTHER" id="PTHR31717">
    <property type="entry name" value="ZINC FINGER PROTEIN CONSTANS-LIKE 10"/>
    <property type="match status" value="1"/>
</dbReference>
<accession>A0ABR2NZL8</accession>
<dbReference type="SMART" id="SM00336">
    <property type="entry name" value="BBOX"/>
    <property type="match status" value="1"/>
</dbReference>
<proteinExistence type="predicted"/>
<evidence type="ECO:0000256" key="1">
    <source>
        <dbReference type="ARBA" id="ARBA00022723"/>
    </source>
</evidence>
<keyword evidence="3" id="KW-0862">Zinc</keyword>
<dbReference type="InterPro" id="IPR000315">
    <property type="entry name" value="Znf_B-box"/>
</dbReference>
<comment type="caution">
    <text evidence="6">The sequence shown here is derived from an EMBL/GenBank/DDBJ whole genome shotgun (WGS) entry which is preliminary data.</text>
</comment>
<dbReference type="InterPro" id="IPR049808">
    <property type="entry name" value="CONSTANS-like_Bbox1"/>
</dbReference>
<keyword evidence="7" id="KW-1185">Reference proteome</keyword>
<dbReference type="Proteomes" id="UP001396334">
    <property type="component" value="Unassembled WGS sequence"/>
</dbReference>
<dbReference type="CDD" id="cd19821">
    <property type="entry name" value="Bbox1_BBX-like"/>
    <property type="match status" value="1"/>
</dbReference>
<feature type="region of interest" description="Disordered" evidence="4">
    <location>
        <begin position="77"/>
        <end position="111"/>
    </location>
</feature>
<evidence type="ECO:0000256" key="4">
    <source>
        <dbReference type="SAM" id="MobiDB-lite"/>
    </source>
</evidence>
<keyword evidence="1" id="KW-0479">Metal-binding</keyword>
<feature type="compositionally biased region" description="Low complexity" evidence="4">
    <location>
        <begin position="90"/>
        <end position="111"/>
    </location>
</feature>
<protein>
    <recommendedName>
        <fullName evidence="5">B box-type domain-containing protein</fullName>
    </recommendedName>
</protein>
<dbReference type="PANTHER" id="PTHR31717:SF57">
    <property type="entry name" value="ZINC FINGER PROTEIN CONSTANS-LIKE"/>
    <property type="match status" value="1"/>
</dbReference>
<feature type="domain" description="B box-type" evidence="5">
    <location>
        <begin position="1"/>
        <end position="45"/>
    </location>
</feature>
<reference evidence="6 7" key="1">
    <citation type="journal article" date="2024" name="G3 (Bethesda)">
        <title>Genome assembly of Hibiscus sabdariffa L. provides insights into metabolisms of medicinal natural products.</title>
        <authorList>
            <person name="Kim T."/>
        </authorList>
    </citation>
    <scope>NUCLEOTIDE SEQUENCE [LARGE SCALE GENOMIC DNA]</scope>
    <source>
        <strain evidence="6">TK-2024</strain>
        <tissue evidence="6">Old leaves</tissue>
    </source>
</reference>
<name>A0ABR2NZL8_9ROSI</name>
<evidence type="ECO:0000313" key="6">
    <source>
        <dbReference type="EMBL" id="KAK8981642.1"/>
    </source>
</evidence>
<organism evidence="6 7">
    <name type="scientific">Hibiscus sabdariffa</name>
    <name type="common">roselle</name>
    <dbReference type="NCBI Taxonomy" id="183260"/>
    <lineage>
        <taxon>Eukaryota</taxon>
        <taxon>Viridiplantae</taxon>
        <taxon>Streptophyta</taxon>
        <taxon>Embryophyta</taxon>
        <taxon>Tracheophyta</taxon>
        <taxon>Spermatophyta</taxon>
        <taxon>Magnoliopsida</taxon>
        <taxon>eudicotyledons</taxon>
        <taxon>Gunneridae</taxon>
        <taxon>Pentapetalae</taxon>
        <taxon>rosids</taxon>
        <taxon>malvids</taxon>
        <taxon>Malvales</taxon>
        <taxon>Malvaceae</taxon>
        <taxon>Malvoideae</taxon>
        <taxon>Hibiscus</taxon>
    </lineage>
</organism>
<keyword evidence="2" id="KW-0863">Zinc-finger</keyword>
<evidence type="ECO:0000256" key="2">
    <source>
        <dbReference type="ARBA" id="ARBA00022771"/>
    </source>
</evidence>
<gene>
    <name evidence="6" type="ORF">V6N11_028051</name>
</gene>